<accession>A0A7D5QE37</accession>
<evidence type="ECO:0000313" key="2">
    <source>
        <dbReference type="Proteomes" id="UP000509626"/>
    </source>
</evidence>
<dbReference type="KEGG" id="halu:HUG12_06170"/>
<gene>
    <name evidence="1" type="ORF">HUG12_06170</name>
</gene>
<evidence type="ECO:0000313" key="1">
    <source>
        <dbReference type="EMBL" id="QLG63999.1"/>
    </source>
</evidence>
<proteinExistence type="predicted"/>
<dbReference type="AlphaFoldDB" id="A0A7D5QE37"/>
<reference evidence="1 2" key="1">
    <citation type="submission" date="2020-06" db="EMBL/GenBank/DDBJ databases">
        <title>NJ-3-1, isolated from saline soil.</title>
        <authorList>
            <person name="Cui H.L."/>
            <person name="Shi X."/>
        </authorList>
    </citation>
    <scope>NUCLEOTIDE SEQUENCE [LARGE SCALE GENOMIC DNA]</scope>
    <source>
        <strain evidence="1 2">NJ-3-1</strain>
    </source>
</reference>
<keyword evidence="2" id="KW-1185">Reference proteome</keyword>
<dbReference type="Proteomes" id="UP000509626">
    <property type="component" value="Chromosome"/>
</dbReference>
<organism evidence="1 2">
    <name type="scientific">Halorarum salinum</name>
    <dbReference type="NCBI Taxonomy" id="2743089"/>
    <lineage>
        <taxon>Archaea</taxon>
        <taxon>Methanobacteriati</taxon>
        <taxon>Methanobacteriota</taxon>
        <taxon>Stenosarchaea group</taxon>
        <taxon>Halobacteria</taxon>
        <taxon>Halobacteriales</taxon>
        <taxon>Haloferacaceae</taxon>
        <taxon>Halorarum</taxon>
    </lineage>
</organism>
<sequence length="352" mass="37714">MKVSGGIVAAGLGGVALFSGGAAAEIEDYTVSATDITGKSDDGTLERIDVWAKDVQYGYRGLESPATKSTVELQAKYEPDGDVQASGYDWQTLGGDDATFSDETIGGQSQSGLKVGRLEADLLSHDGLDASLFEETEDGEKNVVDDVSLRLKVTIETKDNYGVTGDVKTDLSVAMQNIPEDAEPEGDAGGQIVSAELIGISPENAEADVETEGVLSVYGHHDGDERVFTVLLDEPWSDGDEPHANVGLGFDVDQSGRWDFQVNWSSADGIFTENDNRDDYSTSPDFTGEKDGEKLVFRIDEDEFDGDTFEFVANASYGGATHANVSSDPTKSWSPEDDFRSSEYFITVDVSA</sequence>
<protein>
    <submittedName>
        <fullName evidence="1">Uncharacterized protein</fullName>
    </submittedName>
</protein>
<name>A0A7D5QE37_9EURY</name>
<dbReference type="EMBL" id="CP058579">
    <property type="protein sequence ID" value="QLG63999.1"/>
    <property type="molecule type" value="Genomic_DNA"/>
</dbReference>